<evidence type="ECO:0000313" key="11">
    <source>
        <dbReference type="Proteomes" id="UP001165122"/>
    </source>
</evidence>
<dbReference type="PANTHER" id="PTHR48041:SF91">
    <property type="entry name" value="ABC TRANSPORTER G FAMILY MEMBER 28"/>
    <property type="match status" value="1"/>
</dbReference>
<keyword evidence="4" id="KW-0547">Nucleotide-binding</keyword>
<keyword evidence="3 8" id="KW-0812">Transmembrane</keyword>
<accession>A0A9W7E090</accession>
<proteinExistence type="predicted"/>
<keyword evidence="11" id="KW-1185">Reference proteome</keyword>
<dbReference type="EMBL" id="BRXW01000506">
    <property type="protein sequence ID" value="GMH61188.1"/>
    <property type="molecule type" value="Genomic_DNA"/>
</dbReference>
<dbReference type="Proteomes" id="UP001165122">
    <property type="component" value="Unassembled WGS sequence"/>
</dbReference>
<gene>
    <name evidence="10" type="ORF">TrLO_g225</name>
</gene>
<comment type="caution">
    <text evidence="10">The sequence shown here is derived from an EMBL/GenBank/DDBJ whole genome shotgun (WGS) entry which is preliminary data.</text>
</comment>
<dbReference type="InterPro" id="IPR043926">
    <property type="entry name" value="ABCG_dom"/>
</dbReference>
<feature type="transmembrane region" description="Helical" evidence="8">
    <location>
        <begin position="610"/>
        <end position="634"/>
    </location>
</feature>
<evidence type="ECO:0000256" key="8">
    <source>
        <dbReference type="SAM" id="Phobius"/>
    </source>
</evidence>
<evidence type="ECO:0000313" key="10">
    <source>
        <dbReference type="EMBL" id="GMH61188.1"/>
    </source>
</evidence>
<evidence type="ECO:0000256" key="2">
    <source>
        <dbReference type="ARBA" id="ARBA00022448"/>
    </source>
</evidence>
<feature type="transmembrane region" description="Helical" evidence="8">
    <location>
        <begin position="515"/>
        <end position="537"/>
    </location>
</feature>
<name>A0A9W7E090_9STRA</name>
<dbReference type="Pfam" id="PF00005">
    <property type="entry name" value="ABC_tran"/>
    <property type="match status" value="1"/>
</dbReference>
<evidence type="ECO:0000256" key="7">
    <source>
        <dbReference type="ARBA" id="ARBA00023136"/>
    </source>
</evidence>
<keyword evidence="5" id="KW-0067">ATP-binding</keyword>
<dbReference type="GO" id="GO:0016020">
    <property type="term" value="C:membrane"/>
    <property type="evidence" value="ECO:0007669"/>
    <property type="project" value="UniProtKB-SubCell"/>
</dbReference>
<feature type="transmembrane region" description="Helical" evidence="8">
    <location>
        <begin position="380"/>
        <end position="397"/>
    </location>
</feature>
<feature type="transmembrane region" description="Helical" evidence="8">
    <location>
        <begin position="409"/>
        <end position="430"/>
    </location>
</feature>
<evidence type="ECO:0000256" key="6">
    <source>
        <dbReference type="ARBA" id="ARBA00022989"/>
    </source>
</evidence>
<dbReference type="GO" id="GO:0005524">
    <property type="term" value="F:ATP binding"/>
    <property type="evidence" value="ECO:0007669"/>
    <property type="project" value="UniProtKB-KW"/>
</dbReference>
<feature type="domain" description="ABC transporter" evidence="9">
    <location>
        <begin position="44"/>
        <end position="287"/>
    </location>
</feature>
<keyword evidence="6 8" id="KW-1133">Transmembrane helix</keyword>
<dbReference type="Gene3D" id="3.40.50.300">
    <property type="entry name" value="P-loop containing nucleotide triphosphate hydrolases"/>
    <property type="match status" value="1"/>
</dbReference>
<protein>
    <recommendedName>
        <fullName evidence="9">ABC transporter domain-containing protein</fullName>
    </recommendedName>
</protein>
<comment type="subcellular location">
    <subcellularLocation>
        <location evidence="1">Membrane</location>
        <topology evidence="1">Multi-pass membrane protein</topology>
    </subcellularLocation>
</comment>
<dbReference type="Pfam" id="PF01061">
    <property type="entry name" value="ABC2_membrane"/>
    <property type="match status" value="1"/>
</dbReference>
<dbReference type="InterPro" id="IPR003439">
    <property type="entry name" value="ABC_transporter-like_ATP-bd"/>
</dbReference>
<dbReference type="CDD" id="cd03213">
    <property type="entry name" value="ABCG_EPDR"/>
    <property type="match status" value="1"/>
</dbReference>
<dbReference type="SMART" id="SM00382">
    <property type="entry name" value="AAA"/>
    <property type="match status" value="1"/>
</dbReference>
<dbReference type="InterPro" id="IPR003593">
    <property type="entry name" value="AAA+_ATPase"/>
</dbReference>
<reference evidence="11" key="1">
    <citation type="journal article" date="2023" name="Commun. Biol.">
        <title>Genome analysis of Parmales, the sister group of diatoms, reveals the evolutionary specialization of diatoms from phago-mixotrophs to photoautotrophs.</title>
        <authorList>
            <person name="Ban H."/>
            <person name="Sato S."/>
            <person name="Yoshikawa S."/>
            <person name="Yamada K."/>
            <person name="Nakamura Y."/>
            <person name="Ichinomiya M."/>
            <person name="Sato N."/>
            <person name="Blanc-Mathieu R."/>
            <person name="Endo H."/>
            <person name="Kuwata A."/>
            <person name="Ogata H."/>
        </authorList>
    </citation>
    <scope>NUCLEOTIDE SEQUENCE [LARGE SCALE GENOMIC DNA]</scope>
    <source>
        <strain evidence="11">NIES 3700</strain>
    </source>
</reference>
<dbReference type="PROSITE" id="PS50893">
    <property type="entry name" value="ABC_TRANSPORTER_2"/>
    <property type="match status" value="1"/>
</dbReference>
<dbReference type="PANTHER" id="PTHR48041">
    <property type="entry name" value="ABC TRANSPORTER G FAMILY MEMBER 28"/>
    <property type="match status" value="1"/>
</dbReference>
<evidence type="ECO:0000259" key="9">
    <source>
        <dbReference type="PROSITE" id="PS50893"/>
    </source>
</evidence>
<feature type="transmembrane region" description="Helical" evidence="8">
    <location>
        <begin position="544"/>
        <end position="562"/>
    </location>
</feature>
<dbReference type="OrthoDB" id="66620at2759"/>
<sequence>MWSNPCVFVETTEMEFTPRGDSYAQARQNEPSDPLSLTFSSLTYDVTTVKKETLQILKPGTTNGLSGKFSPGELTAIMGPSGAGKTSLLNILSGRINPTSGDLFIDNKPLKSPSLIRDVSVYVQQDDCMLATQTVRETIEMSALLRLPSSLSREAKLARAQEVIELFGLTKCEATYIGDPSSQIIGVSGGERKRVSIAMMCVAQPRIIFLDEPTSGLDSFIAFSVIKIMKKLCSMGVTVITTIHQPSSDIFELFDDLLLIQSGSLVYHGPCSDSVGHFDTLGFKCPEKHNPADFFFMRVLTCGDDEEKQKINFDQEERTRTLREAWEKVSAQRPGTVTEKVYYTVPPKEVTSSPIDQFKLLLQRSFREATRNPMRVRAQFGQNLMFSLIISSIWFQVSSTQDGIQDRNGVLFFLAANGMMSSIMGVLSTFGNERSTFIRDYENGLYSVGPYFLGKVACNAPFYFIIPSISATIMFFAVGFQIKVANYLNFVLIVILLNYAGMGMGLILASIFSDIAVALLVAPLIIMPLMMFSGFFLNAESTPAYYLWIPWISPMKYAYTALATVEYTGLELKCKDDELITMTVDGNTGQVCPFLNGEDFLQTFNFEEELTVPVCQLSLVAMYIVCLFLAFLALKRLVTKPM</sequence>
<dbReference type="GO" id="GO:0016887">
    <property type="term" value="F:ATP hydrolysis activity"/>
    <property type="evidence" value="ECO:0007669"/>
    <property type="project" value="InterPro"/>
</dbReference>
<evidence type="ECO:0000256" key="3">
    <source>
        <dbReference type="ARBA" id="ARBA00022692"/>
    </source>
</evidence>
<evidence type="ECO:0000256" key="4">
    <source>
        <dbReference type="ARBA" id="ARBA00022741"/>
    </source>
</evidence>
<organism evidence="10 11">
    <name type="scientific">Triparma laevis f. longispina</name>
    <dbReference type="NCBI Taxonomy" id="1714387"/>
    <lineage>
        <taxon>Eukaryota</taxon>
        <taxon>Sar</taxon>
        <taxon>Stramenopiles</taxon>
        <taxon>Ochrophyta</taxon>
        <taxon>Bolidophyceae</taxon>
        <taxon>Parmales</taxon>
        <taxon>Triparmaceae</taxon>
        <taxon>Triparma</taxon>
    </lineage>
</organism>
<dbReference type="InterPro" id="IPR027417">
    <property type="entry name" value="P-loop_NTPase"/>
</dbReference>
<dbReference type="AlphaFoldDB" id="A0A9W7E090"/>
<feature type="transmembrane region" description="Helical" evidence="8">
    <location>
        <begin position="460"/>
        <end position="480"/>
    </location>
</feature>
<keyword evidence="7 8" id="KW-0472">Membrane</keyword>
<evidence type="ECO:0000256" key="5">
    <source>
        <dbReference type="ARBA" id="ARBA00022840"/>
    </source>
</evidence>
<dbReference type="GO" id="GO:0140359">
    <property type="term" value="F:ABC-type transporter activity"/>
    <property type="evidence" value="ECO:0007669"/>
    <property type="project" value="InterPro"/>
</dbReference>
<feature type="transmembrane region" description="Helical" evidence="8">
    <location>
        <begin position="487"/>
        <end position="509"/>
    </location>
</feature>
<evidence type="ECO:0000256" key="1">
    <source>
        <dbReference type="ARBA" id="ARBA00004141"/>
    </source>
</evidence>
<dbReference type="Pfam" id="PF19055">
    <property type="entry name" value="ABC2_membrane_7"/>
    <property type="match status" value="1"/>
</dbReference>
<keyword evidence="2" id="KW-0813">Transport</keyword>
<dbReference type="InterPro" id="IPR050352">
    <property type="entry name" value="ABCG_transporters"/>
</dbReference>
<dbReference type="SUPFAM" id="SSF52540">
    <property type="entry name" value="P-loop containing nucleoside triphosphate hydrolases"/>
    <property type="match status" value="1"/>
</dbReference>
<dbReference type="InterPro" id="IPR013525">
    <property type="entry name" value="ABC2_TM"/>
</dbReference>